<name>A0A838XKC3_9HYPH</name>
<evidence type="ECO:0000313" key="5">
    <source>
        <dbReference type="Proteomes" id="UP000559404"/>
    </source>
</evidence>
<reference evidence="4 5" key="2">
    <citation type="submission" date="2020-08" db="EMBL/GenBank/DDBJ databases">
        <title>Stappia taiwanensis sp. nov., isolated from a coastal thermal spring.</title>
        <authorList>
            <person name="Kampfer P."/>
        </authorList>
    </citation>
    <scope>NUCLEOTIDE SEQUENCE [LARGE SCALE GENOMIC DNA]</scope>
    <source>
        <strain evidence="4 5">DSM 23284</strain>
    </source>
</reference>
<dbReference type="GO" id="GO:0016491">
    <property type="term" value="F:oxidoreductase activity"/>
    <property type="evidence" value="ECO:0007669"/>
    <property type="project" value="UniProtKB-KW"/>
</dbReference>
<keyword evidence="1" id="KW-0560">Oxidoreductase</keyword>
<dbReference type="PANTHER" id="PTHR43818:SF11">
    <property type="entry name" value="BCDNA.GH03377"/>
    <property type="match status" value="1"/>
</dbReference>
<dbReference type="InterPro" id="IPR000683">
    <property type="entry name" value="Gfo/Idh/MocA-like_OxRdtase_N"/>
</dbReference>
<protein>
    <submittedName>
        <fullName evidence="4">Gfo/Idh/MocA family oxidoreductase</fullName>
    </submittedName>
</protein>
<feature type="domain" description="Gfo/Idh/MocA-like oxidoreductase N-terminal" evidence="2">
    <location>
        <begin position="5"/>
        <end position="129"/>
    </location>
</feature>
<dbReference type="Gene3D" id="3.40.50.720">
    <property type="entry name" value="NAD(P)-binding Rossmann-like Domain"/>
    <property type="match status" value="1"/>
</dbReference>
<dbReference type="PANTHER" id="PTHR43818">
    <property type="entry name" value="BCDNA.GH03377"/>
    <property type="match status" value="1"/>
</dbReference>
<accession>A0A838XKC3</accession>
<dbReference type="InterPro" id="IPR036291">
    <property type="entry name" value="NAD(P)-bd_dom_sf"/>
</dbReference>
<sequence length="374" mass="40370">MTSLGVGLIGTGYMGKCHALAWNAVKGVFGDVARPRLELLCEVTPELAREKAEAFGFARATADWRALVADPAVDVVSVTTPNEFHAEMAIAALEAGKHVWCEKPMAPALADAERMSAAAAASGRVALLGYNYIQNPIFRQIGRLLKEGAIGTPFQVRAEMDEDFMADPDAPFHWKSAAASGYGALDDFAVHPLSLIQRLFGNVARVFCDMGQPYATRQDKGNPRVVETHDMANLLLRLENGMQASLLVNRSAWGRKGRIALQIFGSKGSILYDQERMNEVEVYRAVGPEAEQGYTRTLAGPAHAPYGQFIPAPGHGLGFNDLKVIECRELIRLIAGETATAITFAEGLAIERTVHAAARSFAEGGWVDVGTVTE</sequence>
<dbReference type="SUPFAM" id="SSF55347">
    <property type="entry name" value="Glyceraldehyde-3-phosphate dehydrogenase-like, C-terminal domain"/>
    <property type="match status" value="1"/>
</dbReference>
<dbReference type="InterPro" id="IPR055170">
    <property type="entry name" value="GFO_IDH_MocA-like_dom"/>
</dbReference>
<dbReference type="AlphaFoldDB" id="A0A838XKC3"/>
<dbReference type="Pfam" id="PF22725">
    <property type="entry name" value="GFO_IDH_MocA_C3"/>
    <property type="match status" value="1"/>
</dbReference>
<keyword evidence="5" id="KW-1185">Reference proteome</keyword>
<evidence type="ECO:0000313" key="4">
    <source>
        <dbReference type="EMBL" id="MBA4610985.1"/>
    </source>
</evidence>
<dbReference type="GO" id="GO:0000166">
    <property type="term" value="F:nucleotide binding"/>
    <property type="evidence" value="ECO:0007669"/>
    <property type="project" value="InterPro"/>
</dbReference>
<dbReference type="EMBL" id="JACEON010000003">
    <property type="protein sequence ID" value="MBA4610985.1"/>
    <property type="molecule type" value="Genomic_DNA"/>
</dbReference>
<feature type="domain" description="GFO/IDH/MocA-like oxidoreductase" evidence="3">
    <location>
        <begin position="138"/>
        <end position="270"/>
    </location>
</feature>
<evidence type="ECO:0000259" key="3">
    <source>
        <dbReference type="Pfam" id="PF22725"/>
    </source>
</evidence>
<dbReference type="SUPFAM" id="SSF51735">
    <property type="entry name" value="NAD(P)-binding Rossmann-fold domains"/>
    <property type="match status" value="1"/>
</dbReference>
<dbReference type="RefSeq" id="WP_181759171.1">
    <property type="nucleotide sequence ID" value="NZ_BMCR01000004.1"/>
</dbReference>
<gene>
    <name evidence="4" type="ORF">H1W37_04935</name>
</gene>
<organism evidence="4 5">
    <name type="scientific">Stappia taiwanensis</name>
    <dbReference type="NCBI Taxonomy" id="992267"/>
    <lineage>
        <taxon>Bacteria</taxon>
        <taxon>Pseudomonadati</taxon>
        <taxon>Pseudomonadota</taxon>
        <taxon>Alphaproteobacteria</taxon>
        <taxon>Hyphomicrobiales</taxon>
        <taxon>Stappiaceae</taxon>
        <taxon>Stappia</taxon>
    </lineage>
</organism>
<dbReference type="Gene3D" id="3.30.360.10">
    <property type="entry name" value="Dihydrodipicolinate Reductase, domain 2"/>
    <property type="match status" value="1"/>
</dbReference>
<comment type="caution">
    <text evidence="4">The sequence shown here is derived from an EMBL/GenBank/DDBJ whole genome shotgun (WGS) entry which is preliminary data.</text>
</comment>
<reference evidence="4 5" key="1">
    <citation type="submission" date="2020-07" db="EMBL/GenBank/DDBJ databases">
        <authorList>
            <person name="Li M."/>
        </authorList>
    </citation>
    <scope>NUCLEOTIDE SEQUENCE [LARGE SCALE GENOMIC DNA]</scope>
    <source>
        <strain evidence="4 5">DSM 23284</strain>
    </source>
</reference>
<evidence type="ECO:0000259" key="2">
    <source>
        <dbReference type="Pfam" id="PF01408"/>
    </source>
</evidence>
<dbReference type="Proteomes" id="UP000559404">
    <property type="component" value="Unassembled WGS sequence"/>
</dbReference>
<dbReference type="Pfam" id="PF01408">
    <property type="entry name" value="GFO_IDH_MocA"/>
    <property type="match status" value="1"/>
</dbReference>
<evidence type="ECO:0000256" key="1">
    <source>
        <dbReference type="ARBA" id="ARBA00023002"/>
    </source>
</evidence>
<proteinExistence type="predicted"/>
<dbReference type="InterPro" id="IPR050463">
    <property type="entry name" value="Gfo/Idh/MocA_oxidrdct_glycsds"/>
</dbReference>